<dbReference type="eggNOG" id="COG3206">
    <property type="taxonomic scope" value="Bacteria"/>
</dbReference>
<protein>
    <submittedName>
        <fullName evidence="3">Uncharacterized protein</fullName>
    </submittedName>
</protein>
<keyword evidence="2" id="KW-0812">Transmembrane</keyword>
<dbReference type="PANTHER" id="PTHR32309">
    <property type="entry name" value="TYROSINE-PROTEIN KINASE"/>
    <property type="match status" value="1"/>
</dbReference>
<organism evidence="3 4">
    <name type="scientific">Salipiger bermudensis (strain DSM 26914 / JCM 13377 / KCTC 12554 / HTCC2601)</name>
    <name type="common">Pelagibaca bermudensis</name>
    <dbReference type="NCBI Taxonomy" id="314265"/>
    <lineage>
        <taxon>Bacteria</taxon>
        <taxon>Pseudomonadati</taxon>
        <taxon>Pseudomonadota</taxon>
        <taxon>Alphaproteobacteria</taxon>
        <taxon>Rhodobacterales</taxon>
        <taxon>Roseobacteraceae</taxon>
        <taxon>Salipiger</taxon>
    </lineage>
</organism>
<dbReference type="PANTHER" id="PTHR32309:SF13">
    <property type="entry name" value="FERRIC ENTEROBACTIN TRANSPORT PROTEIN FEPE"/>
    <property type="match status" value="1"/>
</dbReference>
<keyword evidence="2" id="KW-0472">Membrane</keyword>
<accession>Q0FMQ8</accession>
<keyword evidence="4" id="KW-1185">Reference proteome</keyword>
<evidence type="ECO:0000256" key="1">
    <source>
        <dbReference type="SAM" id="Coils"/>
    </source>
</evidence>
<sequence length="490" mass="52830">MTFADQSLADQTLTAETDAAPARRRFRLWPRKISLRRLLMGGATLDLSRLPRYLWIFALGAAAIWAPITGYLKTAPLKYSSHMSLILPGSGASASVNLAEIGQASSYSNSAFSSNSVSPTETYKRLLAADRVLRDAADRLGTDKAGFGEPRVRLVDQTAFIHIEMTGPSAEAARARNGALLAAFFDEIDRLRGDEQDSRQTGGLAAIEEYQGSVAATRDDIARLQAESGLHSSEQYRRQLDELDDLRAQHETLSAEHRNKLAAVTQLEAQLGTDAAQAAIILRLNGDADYLALLETMSEASTELASARARYGRQHPEVVKAATAYEAASSEAQARARALTGGTGQLERAIDGGRATLLTELVRQEAERTGLAAQVAGLTAHIEAEAARLEALAPLAARLEDLQRDFSVAEAVFASAIARTQSSKTDIYASYPLVQVLEDPSLPDGPTSPKRKLAVVAGAAATFLLLFSLSLAWIRLALIRRLLFTKAERT</sequence>
<feature type="transmembrane region" description="Helical" evidence="2">
    <location>
        <begin position="53"/>
        <end position="72"/>
    </location>
</feature>
<name>Q0FMQ8_SALBH</name>
<comment type="caution">
    <text evidence="3">The sequence shown here is derived from an EMBL/GenBank/DDBJ whole genome shotgun (WGS) entry which is preliminary data.</text>
</comment>
<evidence type="ECO:0000313" key="3">
    <source>
        <dbReference type="EMBL" id="EAU45467.1"/>
    </source>
</evidence>
<gene>
    <name evidence="3" type="ORF">R2601_15125</name>
</gene>
<proteinExistence type="predicted"/>
<dbReference type="InterPro" id="IPR050445">
    <property type="entry name" value="Bact_polysacc_biosynth/exp"/>
</dbReference>
<keyword evidence="1" id="KW-0175">Coiled coil</keyword>
<evidence type="ECO:0000256" key="2">
    <source>
        <dbReference type="SAM" id="Phobius"/>
    </source>
</evidence>
<dbReference type="GO" id="GO:0004713">
    <property type="term" value="F:protein tyrosine kinase activity"/>
    <property type="evidence" value="ECO:0007669"/>
    <property type="project" value="TreeGrafter"/>
</dbReference>
<feature type="coiled-coil region" evidence="1">
    <location>
        <begin position="207"/>
        <end position="256"/>
    </location>
</feature>
<dbReference type="AlphaFoldDB" id="Q0FMQ8"/>
<dbReference type="Proteomes" id="UP000006230">
    <property type="component" value="Unassembled WGS sequence"/>
</dbReference>
<dbReference type="STRING" id="314265.R2601_15125"/>
<reference evidence="3 4" key="1">
    <citation type="journal article" date="2010" name="J. Bacteriol.">
        <title>Genome sequences of Pelagibaca bermudensis HTCC2601T and Maritimibacter alkaliphilus HTCC2654T, the type strains of two marine Roseobacter genera.</title>
        <authorList>
            <person name="Thrash J.C."/>
            <person name="Cho J.C."/>
            <person name="Ferriera S."/>
            <person name="Johnson J."/>
            <person name="Vergin K.L."/>
            <person name="Giovannoni S.J."/>
        </authorList>
    </citation>
    <scope>NUCLEOTIDE SEQUENCE [LARGE SCALE GENOMIC DNA]</scope>
    <source>
        <strain evidence="4">DSM 26914 / JCM 13377 / KCTC 12554 / HTCC2601</strain>
    </source>
</reference>
<evidence type="ECO:0000313" key="4">
    <source>
        <dbReference type="Proteomes" id="UP000006230"/>
    </source>
</evidence>
<dbReference type="RefSeq" id="WP_007795875.1">
    <property type="nucleotide sequence ID" value="NZ_DS022276.1"/>
</dbReference>
<dbReference type="GO" id="GO:0005886">
    <property type="term" value="C:plasma membrane"/>
    <property type="evidence" value="ECO:0007669"/>
    <property type="project" value="TreeGrafter"/>
</dbReference>
<dbReference type="HOGENOM" id="CLU_044332_0_0_5"/>
<feature type="transmembrane region" description="Helical" evidence="2">
    <location>
        <begin position="453"/>
        <end position="474"/>
    </location>
</feature>
<dbReference type="OrthoDB" id="6148968at2"/>
<keyword evidence="2" id="KW-1133">Transmembrane helix</keyword>
<dbReference type="EMBL" id="AATQ01000026">
    <property type="protein sequence ID" value="EAU45467.1"/>
    <property type="molecule type" value="Genomic_DNA"/>
</dbReference>